<evidence type="ECO:0000313" key="2">
    <source>
        <dbReference type="Proteomes" id="UP000239757"/>
    </source>
</evidence>
<protein>
    <submittedName>
        <fullName evidence="1">Uncharacterized protein</fullName>
    </submittedName>
</protein>
<dbReference type="AlphaFoldDB" id="A0A2P5VVX6"/>
<dbReference type="OrthoDB" id="27483at2759"/>
<proteinExistence type="predicted"/>
<dbReference type="Proteomes" id="UP000239757">
    <property type="component" value="Unassembled WGS sequence"/>
</dbReference>
<dbReference type="EMBL" id="KZ670581">
    <property type="protein sequence ID" value="PPR82986.1"/>
    <property type="molecule type" value="Genomic_DNA"/>
</dbReference>
<evidence type="ECO:0000313" key="1">
    <source>
        <dbReference type="EMBL" id="PPR82986.1"/>
    </source>
</evidence>
<reference evidence="1 2" key="1">
    <citation type="submission" date="2015-01" db="EMBL/GenBank/DDBJ databases">
        <title>Genome of allotetraploid Gossypium barbadense reveals genomic plasticity and fiber elongation in cotton evolution.</title>
        <authorList>
            <person name="Chen X."/>
            <person name="Liu X."/>
            <person name="Zhao B."/>
            <person name="Zheng H."/>
            <person name="Hu Y."/>
            <person name="Lu G."/>
            <person name="Yang C."/>
            <person name="Chen J."/>
            <person name="Shan C."/>
            <person name="Zhang L."/>
            <person name="Zhou Y."/>
            <person name="Wang L."/>
            <person name="Guo W."/>
            <person name="Bai Y."/>
            <person name="Ruan J."/>
            <person name="Shangguan X."/>
            <person name="Mao Y."/>
            <person name="Jiang J."/>
            <person name="Zhu Y."/>
            <person name="Lei J."/>
            <person name="Kang H."/>
            <person name="Chen S."/>
            <person name="He X."/>
            <person name="Wang R."/>
            <person name="Wang Y."/>
            <person name="Chen J."/>
            <person name="Wang L."/>
            <person name="Yu S."/>
            <person name="Wang B."/>
            <person name="Wei J."/>
            <person name="Song S."/>
            <person name="Lu X."/>
            <person name="Gao Z."/>
            <person name="Gu W."/>
            <person name="Deng X."/>
            <person name="Ma D."/>
            <person name="Wang S."/>
            <person name="Liang W."/>
            <person name="Fang L."/>
            <person name="Cai C."/>
            <person name="Zhu X."/>
            <person name="Zhou B."/>
            <person name="Zhang Y."/>
            <person name="Chen Z."/>
            <person name="Xu S."/>
            <person name="Zhu R."/>
            <person name="Wang S."/>
            <person name="Zhang T."/>
            <person name="Zhao G."/>
        </authorList>
    </citation>
    <scope>NUCLEOTIDE SEQUENCE [LARGE SCALE GENOMIC DNA]</scope>
    <source>
        <strain evidence="2">cv. Xinhai21</strain>
        <tissue evidence="1">Leaf</tissue>
    </source>
</reference>
<organism evidence="1 2">
    <name type="scientific">Gossypium barbadense</name>
    <name type="common">Sea Island cotton</name>
    <name type="synonym">Hibiscus barbadensis</name>
    <dbReference type="NCBI Taxonomy" id="3634"/>
    <lineage>
        <taxon>Eukaryota</taxon>
        <taxon>Viridiplantae</taxon>
        <taxon>Streptophyta</taxon>
        <taxon>Embryophyta</taxon>
        <taxon>Tracheophyta</taxon>
        <taxon>Spermatophyta</taxon>
        <taxon>Magnoliopsida</taxon>
        <taxon>eudicotyledons</taxon>
        <taxon>Gunneridae</taxon>
        <taxon>Pentapetalae</taxon>
        <taxon>rosids</taxon>
        <taxon>malvids</taxon>
        <taxon>Malvales</taxon>
        <taxon>Malvaceae</taxon>
        <taxon>Malvoideae</taxon>
        <taxon>Gossypium</taxon>
    </lineage>
</organism>
<sequence>MNSELRELPAVELSTLAIILKTVTESGIADQMWLTELILNDFSIRWLTASHLTIDNVARFLPEADGAIQNL</sequence>
<accession>A0A2P5VVX6</accession>
<gene>
    <name evidence="1" type="ORF">GOBAR_AA37728</name>
</gene>
<name>A0A2P5VVX6_GOSBA</name>